<proteinExistence type="predicted"/>
<reference evidence="1" key="1">
    <citation type="journal article" date="2007" name="PLoS ONE">
        <title>The first genome sequence of an elite grapevine cultivar (Pinot noir Vitis vinifera L.): coping with a highly heterozygous genome.</title>
        <authorList>
            <person name="Velasco R."/>
            <person name="Zharkikh A."/>
            <person name="Troggio M."/>
            <person name="Cartwright D.A."/>
            <person name="Cestaro A."/>
            <person name="Pruss D."/>
            <person name="Pindo M."/>
            <person name="FitzGerald L.M."/>
            <person name="Vezzulli S."/>
            <person name="Reid J."/>
            <person name="Malacarne G."/>
            <person name="Iliev D."/>
            <person name="Coppola G."/>
            <person name="Wardell B."/>
            <person name="Micheletti D."/>
            <person name="Macalma T."/>
            <person name="Facci M."/>
            <person name="Mitchell J.T."/>
            <person name="Perazzolli M."/>
            <person name="Eldredge G."/>
            <person name="Gatto P."/>
            <person name="Oyzerski R."/>
            <person name="Moretto M."/>
            <person name="Gutin N."/>
            <person name="Stefanini M."/>
            <person name="Chen Y."/>
            <person name="Segala C."/>
            <person name="Davenport C."/>
            <person name="Dematte L."/>
            <person name="Mraz A."/>
            <person name="Battilana J."/>
            <person name="Stormo K."/>
            <person name="Costa F."/>
            <person name="Tao Q."/>
            <person name="Si-Ammour A."/>
            <person name="Harkins T."/>
            <person name="Lackey A."/>
            <person name="Perbost C."/>
            <person name="Taillon B."/>
            <person name="Stella A."/>
            <person name="Solovyev V."/>
            <person name="Fawcett J.A."/>
            <person name="Sterck L."/>
            <person name="Vandepoele K."/>
            <person name="Grando S.M."/>
            <person name="Toppo S."/>
            <person name="Moser C."/>
            <person name="Lanchbury J."/>
            <person name="Bogden R."/>
            <person name="Skolnick M."/>
            <person name="Sgaramella V."/>
            <person name="Bhatnagar S.K."/>
            <person name="Fontana P."/>
            <person name="Gutin A."/>
            <person name="Van de Peer Y."/>
            <person name="Salamini F."/>
            <person name="Viola R."/>
        </authorList>
    </citation>
    <scope>NUCLEOTIDE SEQUENCE</scope>
</reference>
<dbReference type="EMBL" id="AM486134">
    <property type="protein sequence ID" value="CAN73164.1"/>
    <property type="molecule type" value="Genomic_DNA"/>
</dbReference>
<evidence type="ECO:0000313" key="1">
    <source>
        <dbReference type="EMBL" id="CAN73164.1"/>
    </source>
</evidence>
<name>A5C8N0_VITVI</name>
<protein>
    <submittedName>
        <fullName evidence="1">Uncharacterized protein</fullName>
    </submittedName>
</protein>
<dbReference type="AlphaFoldDB" id="A5C8N0"/>
<sequence>MVNSDWLASIPSKHLVPMANTSFALQSPSMKGFARALVFSFNELWHCAITPGRKSSHIPPGYLISGILSADIPFTRIPHIRNLVRRHSIRPDISHPESCPPTFHPPGYLTSGILSAGWERRTIQLPRADMSGSFGNAYPECSLDLSTIPTLSSWGLNHQTSRLSLLSA</sequence>
<organism evidence="1">
    <name type="scientific">Vitis vinifera</name>
    <name type="common">Grape</name>
    <dbReference type="NCBI Taxonomy" id="29760"/>
    <lineage>
        <taxon>Eukaryota</taxon>
        <taxon>Viridiplantae</taxon>
        <taxon>Streptophyta</taxon>
        <taxon>Embryophyta</taxon>
        <taxon>Tracheophyta</taxon>
        <taxon>Spermatophyta</taxon>
        <taxon>Magnoliopsida</taxon>
        <taxon>eudicotyledons</taxon>
        <taxon>Gunneridae</taxon>
        <taxon>Pentapetalae</taxon>
        <taxon>rosids</taxon>
        <taxon>Vitales</taxon>
        <taxon>Vitaceae</taxon>
        <taxon>Viteae</taxon>
        <taxon>Vitis</taxon>
    </lineage>
</organism>
<accession>A5C8N0</accession>
<gene>
    <name evidence="1" type="ORF">VITISV_040804</name>
</gene>